<organism evidence="2">
    <name type="scientific">Solibacter usitatus (strain Ellin6076)</name>
    <dbReference type="NCBI Taxonomy" id="234267"/>
    <lineage>
        <taxon>Bacteria</taxon>
        <taxon>Pseudomonadati</taxon>
        <taxon>Acidobacteriota</taxon>
        <taxon>Terriglobia</taxon>
        <taxon>Bryobacterales</taxon>
        <taxon>Solibacteraceae</taxon>
        <taxon>Candidatus Solibacter</taxon>
    </lineage>
</organism>
<evidence type="ECO:0000313" key="2">
    <source>
        <dbReference type="EMBL" id="ABJ82222.1"/>
    </source>
</evidence>
<dbReference type="InParanoid" id="Q029Q4"/>
<name>Q029Q4_SOLUE</name>
<dbReference type="STRING" id="234267.Acid_1228"/>
<dbReference type="PROSITE" id="PS51257">
    <property type="entry name" value="PROKAR_LIPOPROTEIN"/>
    <property type="match status" value="1"/>
</dbReference>
<dbReference type="InterPro" id="IPR025164">
    <property type="entry name" value="Toastrack_DUF4097"/>
</dbReference>
<dbReference type="Pfam" id="PF13349">
    <property type="entry name" value="DUF4097"/>
    <property type="match status" value="1"/>
</dbReference>
<sequence precursor="true">MRMKHLIPAIAASLLILTGCEFEDWGGMERYHEDFHFSYPMNTGGRLAVESFNGSVEVSTWDQQTVDISGTKYARTLEDARDLKIEIDHAPASVSIRAVRPTMRHGNYGARFAIKVPRGAVLDRLVTSNGGIRADDGVGPSRMKTSNGHVEVRGLKGSLTAETSNGPIEAQDIEGGVEAHSSNGHIRLEHVHGAVDATTSNSGINAVLEKVDGAVRLQSSNGAIELTLPANSQSAVRAHTSNSNITLHLPGEVNARISADTSNGNISTDFEMRLRGEISKRHIDGTLGSGGPLIDLSTSNGSVRIVR</sequence>
<dbReference type="HOGENOM" id="CLU_074744_1_0_0"/>
<feature type="domain" description="DUF4097" evidence="1">
    <location>
        <begin position="113"/>
        <end position="249"/>
    </location>
</feature>
<reference evidence="2" key="1">
    <citation type="submission" date="2006-10" db="EMBL/GenBank/DDBJ databases">
        <title>Complete sequence of Solibacter usitatus Ellin6076.</title>
        <authorList>
            <consortium name="US DOE Joint Genome Institute"/>
            <person name="Copeland A."/>
            <person name="Lucas S."/>
            <person name="Lapidus A."/>
            <person name="Barry K."/>
            <person name="Detter J.C."/>
            <person name="Glavina del Rio T."/>
            <person name="Hammon N."/>
            <person name="Israni S."/>
            <person name="Dalin E."/>
            <person name="Tice H."/>
            <person name="Pitluck S."/>
            <person name="Thompson L.S."/>
            <person name="Brettin T."/>
            <person name="Bruce D."/>
            <person name="Han C."/>
            <person name="Tapia R."/>
            <person name="Gilna P."/>
            <person name="Schmutz J."/>
            <person name="Larimer F."/>
            <person name="Land M."/>
            <person name="Hauser L."/>
            <person name="Kyrpides N."/>
            <person name="Mikhailova N."/>
            <person name="Janssen P.H."/>
            <person name="Kuske C.R."/>
            <person name="Richardson P."/>
        </authorList>
    </citation>
    <scope>NUCLEOTIDE SEQUENCE</scope>
    <source>
        <strain evidence="2">Ellin6076</strain>
    </source>
</reference>
<dbReference type="eggNOG" id="COG3595">
    <property type="taxonomic scope" value="Bacteria"/>
</dbReference>
<evidence type="ECO:0000259" key="1">
    <source>
        <dbReference type="Pfam" id="PF13349"/>
    </source>
</evidence>
<accession>Q029Q4</accession>
<protein>
    <recommendedName>
        <fullName evidence="1">DUF4097 domain-containing protein</fullName>
    </recommendedName>
</protein>
<gene>
    <name evidence="2" type="ordered locus">Acid_1228</name>
</gene>
<proteinExistence type="predicted"/>
<dbReference type="KEGG" id="sus:Acid_1228"/>
<dbReference type="EMBL" id="CP000473">
    <property type="protein sequence ID" value="ABJ82222.1"/>
    <property type="molecule type" value="Genomic_DNA"/>
</dbReference>
<dbReference type="AlphaFoldDB" id="Q029Q4"/>